<dbReference type="EMBL" id="SKBM01000001">
    <property type="protein sequence ID" value="TCZ66664.1"/>
    <property type="molecule type" value="Genomic_DNA"/>
</dbReference>
<evidence type="ECO:0000256" key="2">
    <source>
        <dbReference type="ARBA" id="ARBA00022571"/>
    </source>
</evidence>
<dbReference type="InterPro" id="IPR010136">
    <property type="entry name" value="AGPR_type-2"/>
</dbReference>
<dbReference type="GO" id="GO:0003942">
    <property type="term" value="F:N-acetyl-gamma-glutamyl-phosphate reductase activity"/>
    <property type="evidence" value="ECO:0007669"/>
    <property type="project" value="UniProtKB-UniRule"/>
</dbReference>
<dbReference type="SMART" id="SM00859">
    <property type="entry name" value="Semialdhyde_dh"/>
    <property type="match status" value="1"/>
</dbReference>
<feature type="domain" description="Semialdehyde dehydrogenase NAD-binding" evidence="8">
    <location>
        <begin position="8"/>
        <end position="112"/>
    </location>
</feature>
<dbReference type="Pfam" id="PF01118">
    <property type="entry name" value="Semialdhyde_dh"/>
    <property type="match status" value="1"/>
</dbReference>
<dbReference type="Gene3D" id="3.40.50.720">
    <property type="entry name" value="NAD(P)-binding Rossmann-like Domain"/>
    <property type="match status" value="1"/>
</dbReference>
<dbReference type="PROSITE" id="PS01224">
    <property type="entry name" value="ARGC"/>
    <property type="match status" value="1"/>
</dbReference>
<dbReference type="InterPro" id="IPR036291">
    <property type="entry name" value="NAD(P)-bd_dom_sf"/>
</dbReference>
<comment type="function">
    <text evidence="6">Catalyzes the NADPH-dependent reduction of N-acetyl-5-glutamyl phosphate to yield N-acetyl-L-glutamate 5-semialdehyde.</text>
</comment>
<evidence type="ECO:0000259" key="8">
    <source>
        <dbReference type="SMART" id="SM00859"/>
    </source>
</evidence>
<dbReference type="GO" id="GO:0005737">
    <property type="term" value="C:cytoplasm"/>
    <property type="evidence" value="ECO:0007669"/>
    <property type="project" value="UniProtKB-SubCell"/>
</dbReference>
<keyword evidence="4 6" id="KW-0521">NADP</keyword>
<dbReference type="NCBIfam" id="TIGR01851">
    <property type="entry name" value="argC_other"/>
    <property type="match status" value="1"/>
</dbReference>
<dbReference type="InterPro" id="IPR023013">
    <property type="entry name" value="AGPR_AS"/>
</dbReference>
<reference evidence="9 10" key="1">
    <citation type="submission" date="2019-03" db="EMBL/GenBank/DDBJ databases">
        <title>Paracraurococcus aquatilis NE82 genome sequence.</title>
        <authorList>
            <person name="Zhao Y."/>
            <person name="Du Z."/>
        </authorList>
    </citation>
    <scope>NUCLEOTIDE SEQUENCE [LARGE SCALE GENOMIC DNA]</scope>
    <source>
        <strain evidence="9 10">NE82</strain>
    </source>
</reference>
<keyword evidence="1 6" id="KW-0963">Cytoplasm</keyword>
<proteinExistence type="inferred from homology"/>
<dbReference type="Proteomes" id="UP000295023">
    <property type="component" value="Unassembled WGS sequence"/>
</dbReference>
<protein>
    <recommendedName>
        <fullName evidence="6">N-acetyl-gamma-glutamyl-phosphate reductase</fullName>
        <shortName evidence="6">AGPR</shortName>
        <ecNumber evidence="6">1.2.1.38</ecNumber>
    </recommendedName>
    <alternativeName>
        <fullName evidence="6">N-acetyl-glutamate semialdehyde dehydrogenase</fullName>
        <shortName evidence="6">NAGSA dehydrogenase</shortName>
    </alternativeName>
</protein>
<evidence type="ECO:0000256" key="5">
    <source>
        <dbReference type="ARBA" id="ARBA00023002"/>
    </source>
</evidence>
<evidence type="ECO:0000313" key="10">
    <source>
        <dbReference type="Proteomes" id="UP000295023"/>
    </source>
</evidence>
<evidence type="ECO:0000313" key="9">
    <source>
        <dbReference type="EMBL" id="TCZ66664.1"/>
    </source>
</evidence>
<evidence type="ECO:0000256" key="7">
    <source>
        <dbReference type="PROSITE-ProRule" id="PRU10010"/>
    </source>
</evidence>
<keyword evidence="2 6" id="KW-0055">Arginine biosynthesis</keyword>
<organism evidence="9 10">
    <name type="scientific">Roseicella aquatilis</name>
    <dbReference type="NCBI Taxonomy" id="2527868"/>
    <lineage>
        <taxon>Bacteria</taxon>
        <taxon>Pseudomonadati</taxon>
        <taxon>Pseudomonadota</taxon>
        <taxon>Alphaproteobacteria</taxon>
        <taxon>Acetobacterales</taxon>
        <taxon>Roseomonadaceae</taxon>
        <taxon>Roseicella</taxon>
    </lineage>
</organism>
<keyword evidence="10" id="KW-1185">Reference proteome</keyword>
<dbReference type="OrthoDB" id="9801289at2"/>
<comment type="similarity">
    <text evidence="6">Belongs to the NAGSA dehydrogenase family. Type 2 subfamily.</text>
</comment>
<dbReference type="PANTHER" id="PTHR32338:SF10">
    <property type="entry name" value="N-ACETYL-GAMMA-GLUTAMYL-PHOSPHATE REDUCTASE, CHLOROPLASTIC-RELATED"/>
    <property type="match status" value="1"/>
</dbReference>
<dbReference type="Gene3D" id="3.30.360.10">
    <property type="entry name" value="Dihydrodipicolinate Reductase, domain 2"/>
    <property type="match status" value="1"/>
</dbReference>
<dbReference type="InterPro" id="IPR058924">
    <property type="entry name" value="AGPR_dimerisation_dom"/>
</dbReference>
<dbReference type="CDD" id="cd23935">
    <property type="entry name" value="AGPR_2_C"/>
    <property type="match status" value="1"/>
</dbReference>
<dbReference type="RefSeq" id="WP_132283635.1">
    <property type="nucleotide sequence ID" value="NZ_SKBM01000001.1"/>
</dbReference>
<keyword evidence="5 6" id="KW-0560">Oxidoreductase</keyword>
<evidence type="ECO:0000256" key="4">
    <source>
        <dbReference type="ARBA" id="ARBA00022857"/>
    </source>
</evidence>
<evidence type="ECO:0000256" key="1">
    <source>
        <dbReference type="ARBA" id="ARBA00022490"/>
    </source>
</evidence>
<keyword evidence="3 6" id="KW-0028">Amino-acid biosynthesis</keyword>
<name>A0A4R4DUH2_9PROT</name>
<sequence>MAKGSTPTVFIDGEAGTTGLQIRERLNLLPHVGLRSIDPARRKDPEARRALMAEVDLVVLCLPDEAAKESTALAASLGADAPKLLDASTAHRVNPDWAYGLPELSPEQPARIAAAPRVSNPGCYPTGAILLLRPLVEVGIVPADFPVTVNAVSGYSGGGNAMIAAYEARTAPDFELYGLGLEHKHVAELQLYSGLTRRPIFVPSVGDFRQGMIDSIPLHLDLLHGSPTPEALEACLAARYAGSPYVRVVPAAAKLEPQALNNTNLLELRVHGNAKHGQAVLTARYDNLGKGASGAAVQNLGLMLGIEVETRLPTAAAAE</sequence>
<comment type="pathway">
    <text evidence="6">Amino-acid biosynthesis; L-arginine biosynthesis; N(2)-acetyl-L-ornithine from L-glutamate: step 3/4.</text>
</comment>
<feature type="active site" evidence="6 7">
    <location>
        <position position="123"/>
    </location>
</feature>
<evidence type="ECO:0000256" key="6">
    <source>
        <dbReference type="HAMAP-Rule" id="MF_01110"/>
    </source>
</evidence>
<comment type="caution">
    <text evidence="9">The sequence shown here is derived from an EMBL/GenBank/DDBJ whole genome shotgun (WGS) entry which is preliminary data.</text>
</comment>
<dbReference type="GO" id="GO:0051287">
    <property type="term" value="F:NAD binding"/>
    <property type="evidence" value="ECO:0007669"/>
    <property type="project" value="InterPro"/>
</dbReference>
<dbReference type="SUPFAM" id="SSF55347">
    <property type="entry name" value="Glyceraldehyde-3-phosphate dehydrogenase-like, C-terminal domain"/>
    <property type="match status" value="1"/>
</dbReference>
<comment type="catalytic activity">
    <reaction evidence="6">
        <text>N-acetyl-L-glutamate 5-semialdehyde + phosphate + NADP(+) = N-acetyl-L-glutamyl 5-phosphate + NADPH + H(+)</text>
        <dbReference type="Rhea" id="RHEA:21588"/>
        <dbReference type="ChEBI" id="CHEBI:15378"/>
        <dbReference type="ChEBI" id="CHEBI:29123"/>
        <dbReference type="ChEBI" id="CHEBI:43474"/>
        <dbReference type="ChEBI" id="CHEBI:57783"/>
        <dbReference type="ChEBI" id="CHEBI:57936"/>
        <dbReference type="ChEBI" id="CHEBI:58349"/>
        <dbReference type="EC" id="1.2.1.38"/>
    </reaction>
</comment>
<gene>
    <name evidence="6 9" type="primary">argC</name>
    <name evidence="9" type="ORF">EXY23_00685</name>
</gene>
<dbReference type="UniPathway" id="UPA00068">
    <property type="reaction ID" value="UER00108"/>
</dbReference>
<dbReference type="InterPro" id="IPR000534">
    <property type="entry name" value="Semialdehyde_DH_NAD-bd"/>
</dbReference>
<dbReference type="GO" id="GO:0006526">
    <property type="term" value="P:L-arginine biosynthetic process"/>
    <property type="evidence" value="ECO:0007669"/>
    <property type="project" value="UniProtKB-UniRule"/>
</dbReference>
<evidence type="ECO:0000256" key="3">
    <source>
        <dbReference type="ARBA" id="ARBA00022605"/>
    </source>
</evidence>
<comment type="subcellular location">
    <subcellularLocation>
        <location evidence="6">Cytoplasm</location>
    </subcellularLocation>
</comment>
<dbReference type="InterPro" id="IPR050085">
    <property type="entry name" value="AGPR"/>
</dbReference>
<dbReference type="PANTHER" id="PTHR32338">
    <property type="entry name" value="N-ACETYL-GAMMA-GLUTAMYL-PHOSPHATE REDUCTASE, CHLOROPLASTIC-RELATED-RELATED"/>
    <property type="match status" value="1"/>
</dbReference>
<accession>A0A4R4DUH2</accession>
<dbReference type="HAMAP" id="MF_01110">
    <property type="entry name" value="ArgC_type2"/>
    <property type="match status" value="1"/>
</dbReference>
<dbReference type="AlphaFoldDB" id="A0A4R4DUH2"/>
<dbReference type="Pfam" id="PF22698">
    <property type="entry name" value="Semialdhyde_dhC_1"/>
    <property type="match status" value="1"/>
</dbReference>
<dbReference type="EC" id="1.2.1.38" evidence="6"/>
<dbReference type="SUPFAM" id="SSF51735">
    <property type="entry name" value="NAD(P)-binding Rossmann-fold domains"/>
    <property type="match status" value="1"/>
</dbReference>